<dbReference type="EC" id="3.6.1.52" evidence="1"/>
<evidence type="ECO:0000259" key="6">
    <source>
        <dbReference type="PROSITE" id="PS50056"/>
    </source>
</evidence>
<accession>A0ABP3Y236</accession>
<feature type="domain" description="Tyrosine specific protein phosphatases" evidence="6">
    <location>
        <begin position="110"/>
        <end position="162"/>
    </location>
</feature>
<dbReference type="SUPFAM" id="SSF52799">
    <property type="entry name" value="(Phosphotyrosine protein) phosphatases II"/>
    <property type="match status" value="1"/>
</dbReference>
<organism evidence="7 8">
    <name type="scientific">Wandonia haliotis</name>
    <dbReference type="NCBI Taxonomy" id="574963"/>
    <lineage>
        <taxon>Bacteria</taxon>
        <taxon>Pseudomonadati</taxon>
        <taxon>Bacteroidota</taxon>
        <taxon>Flavobacteriia</taxon>
        <taxon>Flavobacteriales</taxon>
        <taxon>Crocinitomicaceae</taxon>
        <taxon>Wandonia</taxon>
    </lineage>
</organism>
<reference evidence="8" key="1">
    <citation type="journal article" date="2019" name="Int. J. Syst. Evol. Microbiol.">
        <title>The Global Catalogue of Microorganisms (GCM) 10K type strain sequencing project: providing services to taxonomists for standard genome sequencing and annotation.</title>
        <authorList>
            <consortium name="The Broad Institute Genomics Platform"/>
            <consortium name="The Broad Institute Genome Sequencing Center for Infectious Disease"/>
            <person name="Wu L."/>
            <person name="Ma J."/>
        </authorList>
    </citation>
    <scope>NUCLEOTIDE SEQUENCE [LARGE SCALE GENOMIC DNA]</scope>
    <source>
        <strain evidence="8">JCM 16083</strain>
    </source>
</reference>
<keyword evidence="8" id="KW-1185">Reference proteome</keyword>
<sequence length="198" mass="22662">MKDSYTSLTLKMFLLIAAFQFSFLIRAQESGKKDAIPVVLSEVDNLYKVSPDLYRSGQPSGHAVPELNDLGVKTILNLRNLSGNGRYKGTGVSEIVLKRKRINTWRIDREDLLEAFRIFEKSPKPVLVHCKHGADRTGAFVAAYRIMYQSWSVEDAIDELRNGGYGFHAKYFENIPELLRSVNFDLLRNEIKEQVKYD</sequence>
<dbReference type="PROSITE" id="PS00383">
    <property type="entry name" value="TYR_PHOSPHATASE_1"/>
    <property type="match status" value="1"/>
</dbReference>
<dbReference type="InterPro" id="IPR029021">
    <property type="entry name" value="Prot-tyrosine_phosphatase-like"/>
</dbReference>
<evidence type="ECO:0000256" key="3">
    <source>
        <dbReference type="ARBA" id="ARBA00044949"/>
    </source>
</evidence>
<dbReference type="InterPro" id="IPR000387">
    <property type="entry name" value="Tyr_Pase_dom"/>
</dbReference>
<gene>
    <name evidence="7" type="ORF">GCM10009118_20500</name>
</gene>
<evidence type="ECO:0000313" key="8">
    <source>
        <dbReference type="Proteomes" id="UP001501126"/>
    </source>
</evidence>
<evidence type="ECO:0000256" key="5">
    <source>
        <dbReference type="ARBA" id="ARBA00047927"/>
    </source>
</evidence>
<dbReference type="PROSITE" id="PS50056">
    <property type="entry name" value="TYR_PHOSPHATASE_2"/>
    <property type="match status" value="1"/>
</dbReference>
<dbReference type="InterPro" id="IPR016130">
    <property type="entry name" value="Tyr_Pase_AS"/>
</dbReference>
<comment type="caution">
    <text evidence="7">The sequence shown here is derived from an EMBL/GenBank/DDBJ whole genome shotgun (WGS) entry which is preliminary data.</text>
</comment>
<dbReference type="Proteomes" id="UP001501126">
    <property type="component" value="Unassembled WGS sequence"/>
</dbReference>
<dbReference type="InterPro" id="IPR020422">
    <property type="entry name" value="TYR_PHOSPHATASE_DUAL_dom"/>
</dbReference>
<evidence type="ECO:0000256" key="1">
    <source>
        <dbReference type="ARBA" id="ARBA00012527"/>
    </source>
</evidence>
<protein>
    <recommendedName>
        <fullName evidence="1">diphosphoinositol-polyphosphate diphosphatase</fullName>
        <ecNumber evidence="1">3.6.1.52</ecNumber>
    </recommendedName>
</protein>
<evidence type="ECO:0000313" key="7">
    <source>
        <dbReference type="EMBL" id="GAA0875641.1"/>
    </source>
</evidence>
<dbReference type="SMART" id="SM00195">
    <property type="entry name" value="DSPc"/>
    <property type="match status" value="1"/>
</dbReference>
<dbReference type="PANTHER" id="PTHR31126">
    <property type="entry name" value="TYROSINE-PROTEIN PHOSPHATASE"/>
    <property type="match status" value="1"/>
</dbReference>
<keyword evidence="2" id="KW-0378">Hydrolase</keyword>
<dbReference type="Gene3D" id="3.90.190.10">
    <property type="entry name" value="Protein tyrosine phosphatase superfamily"/>
    <property type="match status" value="1"/>
</dbReference>
<evidence type="ECO:0000256" key="2">
    <source>
        <dbReference type="ARBA" id="ARBA00022801"/>
    </source>
</evidence>
<comment type="similarity">
    <text evidence="3">Belongs to the protein-tyrosine phosphatase family. Atypical dual-specificity phosphatase Siw14-like subfamily.</text>
</comment>
<name>A0ABP3Y236_9FLAO</name>
<evidence type="ECO:0000256" key="4">
    <source>
        <dbReference type="ARBA" id="ARBA00047342"/>
    </source>
</evidence>
<dbReference type="InterPro" id="IPR004861">
    <property type="entry name" value="Siw14-like"/>
</dbReference>
<comment type="catalytic activity">
    <reaction evidence="4">
        <text>5-diphospho-1D-myo-inositol 1,2,3,4,6-pentakisphosphate + H2O = 1D-myo-inositol hexakisphosphate + phosphate + H(+)</text>
        <dbReference type="Rhea" id="RHEA:22384"/>
        <dbReference type="ChEBI" id="CHEBI:15377"/>
        <dbReference type="ChEBI" id="CHEBI:15378"/>
        <dbReference type="ChEBI" id="CHEBI:43474"/>
        <dbReference type="ChEBI" id="CHEBI:58130"/>
        <dbReference type="ChEBI" id="CHEBI:58628"/>
        <dbReference type="EC" id="3.6.1.52"/>
    </reaction>
    <physiologicalReaction direction="left-to-right" evidence="4">
        <dbReference type="Rhea" id="RHEA:22385"/>
    </physiologicalReaction>
</comment>
<dbReference type="EMBL" id="BAAAFH010000011">
    <property type="protein sequence ID" value="GAA0875641.1"/>
    <property type="molecule type" value="Genomic_DNA"/>
</dbReference>
<proteinExistence type="inferred from homology"/>
<dbReference type="Pfam" id="PF03162">
    <property type="entry name" value="Y_phosphatase2"/>
    <property type="match status" value="1"/>
</dbReference>
<dbReference type="PANTHER" id="PTHR31126:SF72">
    <property type="entry name" value="DUAL SPECIFICITY PROTEIN PHOSPHATASE TPBA"/>
    <property type="match status" value="1"/>
</dbReference>
<comment type="catalytic activity">
    <reaction evidence="5">
        <text>1,5-bis(diphospho)-1D-myo-inositol 2,3,4,6-tetrakisphosphate + H2O = 1-diphospho-1D-myo-inositol 2,3,4,5,6-pentakisphosphate + phosphate + 2 H(+)</text>
        <dbReference type="Rhea" id="RHEA:79699"/>
        <dbReference type="ChEBI" id="CHEBI:15377"/>
        <dbReference type="ChEBI" id="CHEBI:15378"/>
        <dbReference type="ChEBI" id="CHEBI:43474"/>
        <dbReference type="ChEBI" id="CHEBI:74946"/>
        <dbReference type="ChEBI" id="CHEBI:77983"/>
        <dbReference type="EC" id="3.6.1.52"/>
    </reaction>
    <physiologicalReaction direction="left-to-right" evidence="5">
        <dbReference type="Rhea" id="RHEA:79700"/>
    </physiologicalReaction>
</comment>